<dbReference type="RefSeq" id="WP_092307716.1">
    <property type="nucleotide sequence ID" value="NZ_FOZV01000002.1"/>
</dbReference>
<organism evidence="3 4">
    <name type="scientific">Brevundimonas viscosa</name>
    <dbReference type="NCBI Taxonomy" id="871741"/>
    <lineage>
        <taxon>Bacteria</taxon>
        <taxon>Pseudomonadati</taxon>
        <taxon>Pseudomonadota</taxon>
        <taxon>Alphaproteobacteria</taxon>
        <taxon>Caulobacterales</taxon>
        <taxon>Caulobacteraceae</taxon>
        <taxon>Brevundimonas</taxon>
    </lineage>
</organism>
<accession>A0A1I6PPF6</accession>
<keyword evidence="2" id="KW-1133">Transmembrane helix</keyword>
<feature type="transmembrane region" description="Helical" evidence="2">
    <location>
        <begin position="12"/>
        <end position="33"/>
    </location>
</feature>
<name>A0A1I6PPF6_9CAUL</name>
<dbReference type="STRING" id="871741.SAMN05192570_1154"/>
<keyword evidence="1" id="KW-0175">Coiled coil</keyword>
<dbReference type="AlphaFoldDB" id="A0A1I6PPF6"/>
<evidence type="ECO:0000313" key="4">
    <source>
        <dbReference type="Proteomes" id="UP000198788"/>
    </source>
</evidence>
<feature type="coiled-coil region" evidence="1">
    <location>
        <begin position="68"/>
        <end position="144"/>
    </location>
</feature>
<protein>
    <recommendedName>
        <fullName evidence="5">Chemotaxis protein</fullName>
    </recommendedName>
</protein>
<evidence type="ECO:0000256" key="2">
    <source>
        <dbReference type="SAM" id="Phobius"/>
    </source>
</evidence>
<evidence type="ECO:0000313" key="3">
    <source>
        <dbReference type="EMBL" id="SFS42076.1"/>
    </source>
</evidence>
<keyword evidence="4" id="KW-1185">Reference proteome</keyword>
<dbReference type="Gene3D" id="1.20.5.1700">
    <property type="match status" value="1"/>
</dbReference>
<keyword evidence="2" id="KW-0812">Transmembrane</keyword>
<dbReference type="Proteomes" id="UP000198788">
    <property type="component" value="Unassembled WGS sequence"/>
</dbReference>
<dbReference type="EMBL" id="FOZV01000002">
    <property type="protein sequence ID" value="SFS42076.1"/>
    <property type="molecule type" value="Genomic_DNA"/>
</dbReference>
<proteinExistence type="predicted"/>
<keyword evidence="2" id="KW-0472">Membrane</keyword>
<evidence type="ECO:0008006" key="5">
    <source>
        <dbReference type="Google" id="ProtNLM"/>
    </source>
</evidence>
<reference evidence="4" key="1">
    <citation type="submission" date="2016-10" db="EMBL/GenBank/DDBJ databases">
        <authorList>
            <person name="Varghese N."/>
            <person name="Submissions S."/>
        </authorList>
    </citation>
    <scope>NUCLEOTIDE SEQUENCE [LARGE SCALE GENOMIC DNA]</scope>
    <source>
        <strain evidence="4">CGMCC 1.10683</strain>
    </source>
</reference>
<evidence type="ECO:0000256" key="1">
    <source>
        <dbReference type="SAM" id="Coils"/>
    </source>
</evidence>
<gene>
    <name evidence="3" type="ORF">SAMN05192570_1154</name>
</gene>
<sequence>MSAGDPITPLASWQGIASLLGALGLGAVLKAIVERPSRRNADAVAAKDHATGEAAVITATASAFTEVTSGLREEIERLQADVARITAALAHAHQRVEAAEAEAARLTAELERTRHERDEAREDARKALEKVEMLNGQIRQQQQVMASMTRTEGRA</sequence>